<gene>
    <name evidence="1" type="ORF">JD77_00504</name>
</gene>
<keyword evidence="2" id="KW-1185">Reference proteome</keyword>
<organism evidence="1 2">
    <name type="scientific">Micromonospora olivasterospora</name>
    <dbReference type="NCBI Taxonomy" id="1880"/>
    <lineage>
        <taxon>Bacteria</taxon>
        <taxon>Bacillati</taxon>
        <taxon>Actinomycetota</taxon>
        <taxon>Actinomycetes</taxon>
        <taxon>Micromonosporales</taxon>
        <taxon>Micromonosporaceae</taxon>
        <taxon>Micromonospora</taxon>
    </lineage>
</organism>
<sequence length="289" mass="30984">MTRAPANLLAVRSFLLTHLNVDPDVSRPQDLEPDEVGIVGDAQHLGGYHCGSDRVVDGDYSVVESTRDRSGLTLDASAVDVGMFTVAAGGRTHDLRSFSVWCVGECAAGAADTRDIREIIYSPDGRVVKRWDRLGKRSTGPSSHLTHTHFSFFRDSTKAGRDQTPLFRRYLTTIGLIQGDDMSAQAENEIHQVYVGLFSGGNSMGRKVDPDGTGPATASNSLVAKLDYTMLRLDAAIAQLTALSNKDFTDEQAIVAGVLATLTPEKIAAALPPTVAKEVADEIAKRLAA</sequence>
<dbReference type="OrthoDB" id="3400966at2"/>
<dbReference type="Proteomes" id="UP000319825">
    <property type="component" value="Unassembled WGS sequence"/>
</dbReference>
<evidence type="ECO:0000313" key="1">
    <source>
        <dbReference type="EMBL" id="TWH65567.1"/>
    </source>
</evidence>
<comment type="caution">
    <text evidence="1">The sequence shown here is derived from an EMBL/GenBank/DDBJ whole genome shotgun (WGS) entry which is preliminary data.</text>
</comment>
<proteinExistence type="predicted"/>
<dbReference type="AlphaFoldDB" id="A0A562I3E3"/>
<evidence type="ECO:0000313" key="2">
    <source>
        <dbReference type="Proteomes" id="UP000319825"/>
    </source>
</evidence>
<dbReference type="EMBL" id="VLKE01000001">
    <property type="protein sequence ID" value="TWH65567.1"/>
    <property type="molecule type" value="Genomic_DNA"/>
</dbReference>
<accession>A0A562I3E3</accession>
<reference evidence="1 2" key="1">
    <citation type="submission" date="2019-07" db="EMBL/GenBank/DDBJ databases">
        <title>R&amp;d 2014.</title>
        <authorList>
            <person name="Klenk H.-P."/>
        </authorList>
    </citation>
    <scope>NUCLEOTIDE SEQUENCE [LARGE SCALE GENOMIC DNA]</scope>
    <source>
        <strain evidence="1 2">DSM 43868</strain>
    </source>
</reference>
<protein>
    <submittedName>
        <fullName evidence="1">Uncharacterized protein</fullName>
    </submittedName>
</protein>
<dbReference type="RefSeq" id="WP_145772853.1">
    <property type="nucleotide sequence ID" value="NZ_BAAATQ010000217.1"/>
</dbReference>
<name>A0A562I3E3_MICOL</name>